<proteinExistence type="predicted"/>
<accession>A0A8J4PZB1</accession>
<feature type="region of interest" description="Disordered" evidence="2">
    <location>
        <begin position="1"/>
        <end position="22"/>
    </location>
</feature>
<comment type="caution">
    <text evidence="3">The sequence shown here is derived from an EMBL/GenBank/DDBJ whole genome shotgun (WGS) entry which is preliminary data.</text>
</comment>
<evidence type="ECO:0000313" key="4">
    <source>
        <dbReference type="Proteomes" id="UP000695562"/>
    </source>
</evidence>
<dbReference type="EMBL" id="AJWJ01000049">
    <property type="protein sequence ID" value="KAF2076776.1"/>
    <property type="molecule type" value="Genomic_DNA"/>
</dbReference>
<evidence type="ECO:0000313" key="3">
    <source>
        <dbReference type="EMBL" id="KAF2076776.1"/>
    </source>
</evidence>
<keyword evidence="1" id="KW-0175">Coiled coil</keyword>
<evidence type="ECO:0000256" key="2">
    <source>
        <dbReference type="SAM" id="MobiDB-lite"/>
    </source>
</evidence>
<sequence>MDYSSEKAGSSSSKDSSNVENGNQSSLGGLYNSLLSLTVGPVKSIATYSINTFDTTLDSVINFGVEKVPHPEIVDKVVKQTMSTLDTIVDSVLPPPQNEDLDKLTDAELYQLEKRARFLLKLRKRLNSESIRSIPSNSYTALVKSSKENLPTQEYLDKTNALILSIQNAASDKKQKLSQAAIEQLYSSFDTLVATLGSFSIWVKKVDPTEVLVSIQELAKMVKESKERVMNAATQHERVEYFKQDCGKILNRSRELVIEQFEQLKAKADQLRTSDIPIVSQTMKGLETIFLSILNTFTKSLPAPSSSSSTNTTSEQNE</sequence>
<dbReference type="OrthoDB" id="376826at2759"/>
<reference evidence="3" key="1">
    <citation type="submission" date="2020-01" db="EMBL/GenBank/DDBJ databases">
        <title>Development of genomics and gene disruption for Polysphondylium violaceum indicates a role for the polyketide synthase stlB in stalk morphogenesis.</title>
        <authorList>
            <person name="Narita B."/>
            <person name="Kawabe Y."/>
            <person name="Kin K."/>
            <person name="Saito T."/>
            <person name="Gibbs R."/>
            <person name="Kuspa A."/>
            <person name="Muzny D."/>
            <person name="Queller D."/>
            <person name="Richards S."/>
            <person name="Strassman J."/>
            <person name="Sucgang R."/>
            <person name="Worley K."/>
            <person name="Schaap P."/>
        </authorList>
    </citation>
    <scope>NUCLEOTIDE SEQUENCE</scope>
    <source>
        <strain evidence="3">QSvi11</strain>
    </source>
</reference>
<keyword evidence="4" id="KW-1185">Reference proteome</keyword>
<dbReference type="Proteomes" id="UP000695562">
    <property type="component" value="Unassembled WGS sequence"/>
</dbReference>
<feature type="coiled-coil region" evidence="1">
    <location>
        <begin position="215"/>
        <end position="274"/>
    </location>
</feature>
<dbReference type="AlphaFoldDB" id="A0A8J4PZB1"/>
<organism evidence="3 4">
    <name type="scientific">Polysphondylium violaceum</name>
    <dbReference type="NCBI Taxonomy" id="133409"/>
    <lineage>
        <taxon>Eukaryota</taxon>
        <taxon>Amoebozoa</taxon>
        <taxon>Evosea</taxon>
        <taxon>Eumycetozoa</taxon>
        <taxon>Dictyostelia</taxon>
        <taxon>Dictyosteliales</taxon>
        <taxon>Dictyosteliaceae</taxon>
        <taxon>Polysphondylium</taxon>
    </lineage>
</organism>
<protein>
    <submittedName>
        <fullName evidence="3">Uncharacterized protein</fullName>
    </submittedName>
</protein>
<evidence type="ECO:0000256" key="1">
    <source>
        <dbReference type="SAM" id="Coils"/>
    </source>
</evidence>
<name>A0A8J4PZB1_9MYCE</name>
<gene>
    <name evidence="3" type="ORF">CYY_001903</name>
</gene>